<dbReference type="PANTHER" id="PTHR31190">
    <property type="entry name" value="DNA-BINDING DOMAIN"/>
    <property type="match status" value="1"/>
</dbReference>
<evidence type="ECO:0000256" key="7">
    <source>
        <dbReference type="ARBA" id="ARBA00023242"/>
    </source>
</evidence>
<proteinExistence type="predicted"/>
<dbReference type="OMA" id="PIESCNN"/>
<sequence length="264" mass="29475">MYSAARSQQDMSTMVAVLSQVIGNTSTPPLTTLSHRSLQNQPQPNPQQGNIERRRLYRGVRQRPWGKYAAEIRDPKKAARVWLGTFETAEAAAIAYDEAALRFKGNKAKLNFPERVLAKTEFGYLTTTPQEQLIPAANFLPTCNFKPFSQLQHYPINVDHYAQLLRSGNNNADSSRFYHTSGFDGEALNTAETANSWLDPPLSSTFISESLSMTSLVQQASHVQQEPSNYQQVDENILRFSSHFGNSSSSGPIESCNNLEDDPK</sequence>
<feature type="compositionally biased region" description="Low complexity" evidence="8">
    <location>
        <begin position="39"/>
        <end position="50"/>
    </location>
</feature>
<dbReference type="PRINTS" id="PR00367">
    <property type="entry name" value="ETHRSPELEMNT"/>
</dbReference>
<evidence type="ECO:0000313" key="10">
    <source>
        <dbReference type="Proteomes" id="UP000790787"/>
    </source>
</evidence>
<dbReference type="SMR" id="A0A1S4ANM5"/>
<organism evidence="10 11">
    <name type="scientific">Nicotiana tabacum</name>
    <name type="common">Common tobacco</name>
    <dbReference type="NCBI Taxonomy" id="4097"/>
    <lineage>
        <taxon>Eukaryota</taxon>
        <taxon>Viridiplantae</taxon>
        <taxon>Streptophyta</taxon>
        <taxon>Embryophyta</taxon>
        <taxon>Tracheophyta</taxon>
        <taxon>Spermatophyta</taxon>
        <taxon>Magnoliopsida</taxon>
        <taxon>eudicotyledons</taxon>
        <taxon>Gunneridae</taxon>
        <taxon>Pentapetalae</taxon>
        <taxon>asterids</taxon>
        <taxon>lamiids</taxon>
        <taxon>Solanales</taxon>
        <taxon>Solanaceae</taxon>
        <taxon>Nicotianoideae</taxon>
        <taxon>Nicotianeae</taxon>
        <taxon>Nicotiana</taxon>
    </lineage>
</organism>
<dbReference type="PROSITE" id="PS51032">
    <property type="entry name" value="AP2_ERF"/>
    <property type="match status" value="1"/>
</dbReference>
<evidence type="ECO:0000256" key="4">
    <source>
        <dbReference type="ARBA" id="ARBA00023015"/>
    </source>
</evidence>
<dbReference type="Proteomes" id="UP000790787">
    <property type="component" value="Chromosome 22"/>
</dbReference>
<keyword evidence="5" id="KW-0238">DNA-binding</keyword>
<dbReference type="GO" id="GO:0003677">
    <property type="term" value="F:DNA binding"/>
    <property type="evidence" value="ECO:0007669"/>
    <property type="project" value="UniProtKB-KW"/>
</dbReference>
<evidence type="ECO:0000256" key="2">
    <source>
        <dbReference type="ARBA" id="ARBA00022745"/>
    </source>
</evidence>
<dbReference type="PANTHER" id="PTHR31190:SF468">
    <property type="entry name" value="AP2 DOMAIN CLASS TRANSCRIPTION FACTOR"/>
    <property type="match status" value="1"/>
</dbReference>
<feature type="region of interest" description="Disordered" evidence="8">
    <location>
        <begin position="28"/>
        <end position="50"/>
    </location>
</feature>
<evidence type="ECO:0000256" key="1">
    <source>
        <dbReference type="ARBA" id="ARBA00004123"/>
    </source>
</evidence>
<name>A0A1S4ANM5_TOBAC</name>
<reference evidence="10" key="1">
    <citation type="journal article" date="2014" name="Nat. Commun.">
        <title>The tobacco genome sequence and its comparison with those of tomato and potato.</title>
        <authorList>
            <person name="Sierro N."/>
            <person name="Battey J.N."/>
            <person name="Ouadi S."/>
            <person name="Bakaher N."/>
            <person name="Bovet L."/>
            <person name="Willig A."/>
            <person name="Goepfert S."/>
            <person name="Peitsch M.C."/>
            <person name="Ivanov N.V."/>
        </authorList>
    </citation>
    <scope>NUCLEOTIDE SEQUENCE [LARGE SCALE GENOMIC DNA]</scope>
</reference>
<dbReference type="GO" id="GO:0005634">
    <property type="term" value="C:nucleus"/>
    <property type="evidence" value="ECO:0007669"/>
    <property type="project" value="UniProtKB-SubCell"/>
</dbReference>
<evidence type="ECO:0000256" key="6">
    <source>
        <dbReference type="ARBA" id="ARBA00023163"/>
    </source>
</evidence>
<dbReference type="InterPro" id="IPR001471">
    <property type="entry name" value="AP2/ERF_dom"/>
</dbReference>
<reference evidence="11" key="2">
    <citation type="submission" date="2025-08" db="UniProtKB">
        <authorList>
            <consortium name="RefSeq"/>
        </authorList>
    </citation>
    <scope>IDENTIFICATION</scope>
    <source>
        <tissue evidence="11">Leaf</tissue>
    </source>
</reference>
<dbReference type="AlphaFoldDB" id="A0A1S4ANM5"/>
<keyword evidence="3" id="KW-0611">Plant defense</keyword>
<dbReference type="OrthoDB" id="1925932at2759"/>
<feature type="region of interest" description="Disordered" evidence="8">
    <location>
        <begin position="244"/>
        <end position="264"/>
    </location>
</feature>
<dbReference type="FunFam" id="3.30.730.10:FF:000001">
    <property type="entry name" value="Ethylene-responsive transcription factor 2"/>
    <property type="match status" value="1"/>
</dbReference>
<dbReference type="InterPro" id="IPR016177">
    <property type="entry name" value="DNA-bd_dom_sf"/>
</dbReference>
<evidence type="ECO:0000256" key="5">
    <source>
        <dbReference type="ARBA" id="ARBA00023125"/>
    </source>
</evidence>
<dbReference type="SUPFAM" id="SSF54171">
    <property type="entry name" value="DNA-binding domain"/>
    <property type="match status" value="1"/>
</dbReference>
<keyword evidence="7" id="KW-0539">Nucleus</keyword>
<dbReference type="GeneID" id="107799717"/>
<comment type="subcellular location">
    <subcellularLocation>
        <location evidence="1">Nucleus</location>
    </subcellularLocation>
</comment>
<dbReference type="STRING" id="4097.A0A1S4ANM5"/>
<dbReference type="KEGG" id="nta:107799717"/>
<dbReference type="Pfam" id="PF00847">
    <property type="entry name" value="AP2"/>
    <property type="match status" value="1"/>
</dbReference>
<keyword evidence="6" id="KW-0804">Transcription</keyword>
<keyword evidence="2" id="KW-0936">Ethylene signaling pathway</keyword>
<dbReference type="SMART" id="SM00380">
    <property type="entry name" value="AP2"/>
    <property type="match status" value="1"/>
</dbReference>
<evidence type="ECO:0000256" key="3">
    <source>
        <dbReference type="ARBA" id="ARBA00022821"/>
    </source>
</evidence>
<dbReference type="InterPro" id="IPR044808">
    <property type="entry name" value="ERF_plant"/>
</dbReference>
<dbReference type="RefSeq" id="XP_016478342.1">
    <property type="nucleotide sequence ID" value="XM_016622856.2"/>
</dbReference>
<dbReference type="CDD" id="cd00018">
    <property type="entry name" value="AP2"/>
    <property type="match status" value="1"/>
</dbReference>
<dbReference type="InterPro" id="IPR036955">
    <property type="entry name" value="AP2/ERF_dom_sf"/>
</dbReference>
<dbReference type="RefSeq" id="XP_016478342.1">
    <property type="nucleotide sequence ID" value="XM_016622856.1"/>
</dbReference>
<dbReference type="GO" id="GO:0009873">
    <property type="term" value="P:ethylene-activated signaling pathway"/>
    <property type="evidence" value="ECO:0007669"/>
    <property type="project" value="UniProtKB-KW"/>
</dbReference>
<evidence type="ECO:0000256" key="8">
    <source>
        <dbReference type="SAM" id="MobiDB-lite"/>
    </source>
</evidence>
<gene>
    <name evidence="11" type="primary">LOC107799717</name>
</gene>
<keyword evidence="4" id="KW-0805">Transcription regulation</keyword>
<dbReference type="GO" id="GO:0006952">
    <property type="term" value="P:defense response"/>
    <property type="evidence" value="ECO:0007669"/>
    <property type="project" value="UniProtKB-KW"/>
</dbReference>
<dbReference type="GO" id="GO:0003700">
    <property type="term" value="F:DNA-binding transcription factor activity"/>
    <property type="evidence" value="ECO:0007669"/>
    <property type="project" value="InterPro"/>
</dbReference>
<dbReference type="PaxDb" id="4097-A0A1S4ANM5"/>
<keyword evidence="10" id="KW-1185">Reference proteome</keyword>
<accession>A0A1S4ANM5</accession>
<feature type="domain" description="AP2/ERF" evidence="9">
    <location>
        <begin position="56"/>
        <end position="113"/>
    </location>
</feature>
<feature type="compositionally biased region" description="Polar residues" evidence="8">
    <location>
        <begin position="28"/>
        <end position="38"/>
    </location>
</feature>
<evidence type="ECO:0000259" key="9">
    <source>
        <dbReference type="PROSITE" id="PS51032"/>
    </source>
</evidence>
<protein>
    <submittedName>
        <fullName evidence="11">Ethylene-responsive transcription factor ERF113-like</fullName>
    </submittedName>
</protein>
<evidence type="ECO:0000313" key="11">
    <source>
        <dbReference type="RefSeq" id="XP_016478342.1"/>
    </source>
</evidence>
<dbReference type="Gene3D" id="3.30.730.10">
    <property type="entry name" value="AP2/ERF domain"/>
    <property type="match status" value="1"/>
</dbReference>